<comment type="function">
    <text evidence="2">PPIases accelerate the folding of proteins. It catalyzes the cis-trans isomerization of proline imidic peptide bonds in oligopeptides.</text>
</comment>
<sequence length="138" mass="15072">MRVLSVASFVISTLLASVAADELQILTTKEVDCDRKTAVGDTIHVNYRGTLESNGEQFDSSYDRNQPFSFKLGAGGVIKGWDLGLLDMCIGEERKLTIPYQLAYGERGMPPVIPPSSTLVFETALVGIAGYDPERQEL</sequence>
<dbReference type="PANTHER" id="PTHR45779:SF7">
    <property type="entry name" value="PEPTIDYLPROLYL ISOMERASE"/>
    <property type="match status" value="1"/>
</dbReference>
<protein>
    <recommendedName>
        <fullName evidence="3 6">peptidylprolyl isomerase</fullName>
        <ecNumber evidence="3 6">5.2.1.8</ecNumber>
    </recommendedName>
</protein>
<dbReference type="Pfam" id="PF00254">
    <property type="entry name" value="FKBP_C"/>
    <property type="match status" value="1"/>
</dbReference>
<evidence type="ECO:0000256" key="4">
    <source>
        <dbReference type="ARBA" id="ARBA00023110"/>
    </source>
</evidence>
<gene>
    <name evidence="9" type="primary">FPR2</name>
    <name evidence="9" type="ORF">Q9L58_003466</name>
</gene>
<dbReference type="InterPro" id="IPR044609">
    <property type="entry name" value="FKBP2/11"/>
</dbReference>
<feature type="domain" description="PPIase FKBP-type" evidence="8">
    <location>
        <begin position="40"/>
        <end position="129"/>
    </location>
</feature>
<organism evidence="9 10">
    <name type="scientific">Discina gigas</name>
    <dbReference type="NCBI Taxonomy" id="1032678"/>
    <lineage>
        <taxon>Eukaryota</taxon>
        <taxon>Fungi</taxon>
        <taxon>Dikarya</taxon>
        <taxon>Ascomycota</taxon>
        <taxon>Pezizomycotina</taxon>
        <taxon>Pezizomycetes</taxon>
        <taxon>Pezizales</taxon>
        <taxon>Discinaceae</taxon>
        <taxon>Discina</taxon>
    </lineage>
</organism>
<evidence type="ECO:0000256" key="6">
    <source>
        <dbReference type="PROSITE-ProRule" id="PRU00277"/>
    </source>
</evidence>
<dbReference type="EMBL" id="JBBBZM010000033">
    <property type="protein sequence ID" value="KAL0637577.1"/>
    <property type="molecule type" value="Genomic_DNA"/>
</dbReference>
<comment type="catalytic activity">
    <reaction evidence="1 6">
        <text>[protein]-peptidylproline (omega=180) = [protein]-peptidylproline (omega=0)</text>
        <dbReference type="Rhea" id="RHEA:16237"/>
        <dbReference type="Rhea" id="RHEA-COMP:10747"/>
        <dbReference type="Rhea" id="RHEA-COMP:10748"/>
        <dbReference type="ChEBI" id="CHEBI:83833"/>
        <dbReference type="ChEBI" id="CHEBI:83834"/>
        <dbReference type="EC" id="5.2.1.8"/>
    </reaction>
</comment>
<keyword evidence="4 6" id="KW-0697">Rotamase</keyword>
<evidence type="ECO:0000256" key="1">
    <source>
        <dbReference type="ARBA" id="ARBA00000971"/>
    </source>
</evidence>
<keyword evidence="7" id="KW-0732">Signal</keyword>
<evidence type="ECO:0000259" key="8">
    <source>
        <dbReference type="PROSITE" id="PS50059"/>
    </source>
</evidence>
<keyword evidence="10" id="KW-1185">Reference proteome</keyword>
<dbReference type="InterPro" id="IPR046357">
    <property type="entry name" value="PPIase_dom_sf"/>
</dbReference>
<keyword evidence="5 6" id="KW-0413">Isomerase</keyword>
<dbReference type="PANTHER" id="PTHR45779">
    <property type="entry name" value="PEPTIDYLPROLYL ISOMERASE"/>
    <property type="match status" value="1"/>
</dbReference>
<evidence type="ECO:0000256" key="5">
    <source>
        <dbReference type="ARBA" id="ARBA00023235"/>
    </source>
</evidence>
<evidence type="ECO:0000256" key="2">
    <source>
        <dbReference type="ARBA" id="ARBA00002388"/>
    </source>
</evidence>
<name>A0ABR3GNT5_9PEZI</name>
<dbReference type="InterPro" id="IPR001179">
    <property type="entry name" value="PPIase_FKBP_dom"/>
</dbReference>
<evidence type="ECO:0000313" key="9">
    <source>
        <dbReference type="EMBL" id="KAL0637577.1"/>
    </source>
</evidence>
<reference evidence="9 10" key="1">
    <citation type="submission" date="2024-02" db="EMBL/GenBank/DDBJ databases">
        <title>Discinaceae phylogenomics.</title>
        <authorList>
            <person name="Dirks A.C."/>
            <person name="James T.Y."/>
        </authorList>
    </citation>
    <scope>NUCLEOTIDE SEQUENCE [LARGE SCALE GENOMIC DNA]</scope>
    <source>
        <strain evidence="9 10">ACD0624</strain>
    </source>
</reference>
<evidence type="ECO:0000256" key="7">
    <source>
        <dbReference type="SAM" id="SignalP"/>
    </source>
</evidence>
<evidence type="ECO:0000256" key="3">
    <source>
        <dbReference type="ARBA" id="ARBA00013194"/>
    </source>
</evidence>
<accession>A0ABR3GNT5</accession>
<dbReference type="EC" id="5.2.1.8" evidence="3 6"/>
<dbReference type="Proteomes" id="UP001447188">
    <property type="component" value="Unassembled WGS sequence"/>
</dbReference>
<dbReference type="PROSITE" id="PS50059">
    <property type="entry name" value="FKBP_PPIASE"/>
    <property type="match status" value="1"/>
</dbReference>
<feature type="signal peptide" evidence="7">
    <location>
        <begin position="1"/>
        <end position="20"/>
    </location>
</feature>
<feature type="chain" id="PRO_5045988034" description="peptidylprolyl isomerase" evidence="7">
    <location>
        <begin position="21"/>
        <end position="138"/>
    </location>
</feature>
<comment type="caution">
    <text evidence="9">The sequence shown here is derived from an EMBL/GenBank/DDBJ whole genome shotgun (WGS) entry which is preliminary data.</text>
</comment>
<dbReference type="Gene3D" id="3.10.50.40">
    <property type="match status" value="1"/>
</dbReference>
<proteinExistence type="predicted"/>
<dbReference type="GO" id="GO:0003755">
    <property type="term" value="F:peptidyl-prolyl cis-trans isomerase activity"/>
    <property type="evidence" value="ECO:0007669"/>
    <property type="project" value="UniProtKB-EC"/>
</dbReference>
<dbReference type="SUPFAM" id="SSF54534">
    <property type="entry name" value="FKBP-like"/>
    <property type="match status" value="1"/>
</dbReference>
<evidence type="ECO:0000313" key="10">
    <source>
        <dbReference type="Proteomes" id="UP001447188"/>
    </source>
</evidence>